<keyword evidence="16" id="KW-1185">Reference proteome</keyword>
<dbReference type="SUPFAM" id="SSF57850">
    <property type="entry name" value="RING/U-box"/>
    <property type="match status" value="2"/>
</dbReference>
<comment type="pathway">
    <text evidence="4">Protein modification; protein ubiquitination.</text>
</comment>
<dbReference type="PROSITE" id="PS00518">
    <property type="entry name" value="ZF_RING_1"/>
    <property type="match status" value="1"/>
</dbReference>
<evidence type="ECO:0000256" key="11">
    <source>
        <dbReference type="ARBA" id="ARBA00022786"/>
    </source>
</evidence>
<proteinExistence type="inferred from homology"/>
<dbReference type="UniPathway" id="UPA00143"/>
<dbReference type="PROSITE" id="PS50089">
    <property type="entry name" value="ZF_RING_2"/>
    <property type="match status" value="1"/>
</dbReference>
<dbReference type="AlphaFoldDB" id="A0A6P4BUF4"/>
<dbReference type="InterPro" id="IPR017907">
    <property type="entry name" value="Znf_RING_CS"/>
</dbReference>
<dbReference type="GO" id="GO:0008270">
    <property type="term" value="F:zinc ion binding"/>
    <property type="evidence" value="ECO:0007669"/>
    <property type="project" value="UniProtKB-KW"/>
</dbReference>
<evidence type="ECO:0000259" key="15">
    <source>
        <dbReference type="PROSITE" id="PS51873"/>
    </source>
</evidence>
<evidence type="ECO:0000313" key="16">
    <source>
        <dbReference type="Proteomes" id="UP000515211"/>
    </source>
</evidence>
<dbReference type="Gene3D" id="3.30.40.10">
    <property type="entry name" value="Zinc/RING finger domain, C3HC4 (zinc finger)"/>
    <property type="match status" value="1"/>
</dbReference>
<dbReference type="RefSeq" id="XP_015935287.1">
    <property type="nucleotide sequence ID" value="XM_016079801.1"/>
</dbReference>
<dbReference type="InterPro" id="IPR031127">
    <property type="entry name" value="E3_UB_ligase_RBR"/>
</dbReference>
<dbReference type="GO" id="GO:0016567">
    <property type="term" value="P:protein ubiquitination"/>
    <property type="evidence" value="ECO:0007669"/>
    <property type="project" value="UniProtKB-UniPathway"/>
</dbReference>
<dbReference type="InterPro" id="IPR044066">
    <property type="entry name" value="TRIAD_supradom"/>
</dbReference>
<dbReference type="InterPro" id="IPR002867">
    <property type="entry name" value="IBR_dom"/>
</dbReference>
<dbReference type="PROSITE" id="PS51873">
    <property type="entry name" value="TRIAD"/>
    <property type="match status" value="1"/>
</dbReference>
<keyword evidence="10 13" id="KW-0863">Zinc-finger</keyword>
<evidence type="ECO:0000256" key="7">
    <source>
        <dbReference type="ARBA" id="ARBA00022679"/>
    </source>
</evidence>
<reference evidence="16" key="1">
    <citation type="journal article" date="2016" name="Nat. Genet.">
        <title>The genome sequences of Arachis duranensis and Arachis ipaensis, the diploid ancestors of cultivated peanut.</title>
        <authorList>
            <person name="Bertioli D.J."/>
            <person name="Cannon S.B."/>
            <person name="Froenicke L."/>
            <person name="Huang G."/>
            <person name="Farmer A.D."/>
            <person name="Cannon E.K."/>
            <person name="Liu X."/>
            <person name="Gao D."/>
            <person name="Clevenger J."/>
            <person name="Dash S."/>
            <person name="Ren L."/>
            <person name="Moretzsohn M.C."/>
            <person name="Shirasawa K."/>
            <person name="Huang W."/>
            <person name="Vidigal B."/>
            <person name="Abernathy B."/>
            <person name="Chu Y."/>
            <person name="Niederhuth C.E."/>
            <person name="Umale P."/>
            <person name="Araujo A.C."/>
            <person name="Kozik A."/>
            <person name="Kim K.D."/>
            <person name="Burow M.D."/>
            <person name="Varshney R.K."/>
            <person name="Wang X."/>
            <person name="Zhang X."/>
            <person name="Barkley N."/>
            <person name="Guimaraes P.M."/>
            <person name="Isobe S."/>
            <person name="Guo B."/>
            <person name="Liao B."/>
            <person name="Stalker H.T."/>
            <person name="Schmitz R.J."/>
            <person name="Scheffler B.E."/>
            <person name="Leal-Bertioli S.C."/>
            <person name="Xun X."/>
            <person name="Jackson S.A."/>
            <person name="Michelmore R."/>
            <person name="Ozias-Akins P."/>
        </authorList>
    </citation>
    <scope>NUCLEOTIDE SEQUENCE [LARGE SCALE GENOMIC DNA]</scope>
    <source>
        <strain evidence="16">cv. V14167</strain>
    </source>
</reference>
<evidence type="ECO:0000256" key="12">
    <source>
        <dbReference type="ARBA" id="ARBA00022833"/>
    </source>
</evidence>
<dbReference type="EC" id="2.3.2.31" evidence="6"/>
<evidence type="ECO:0000256" key="10">
    <source>
        <dbReference type="ARBA" id="ARBA00022771"/>
    </source>
</evidence>
<name>A0A6P4BUF4_ARADU</name>
<dbReference type="InterPro" id="IPR013083">
    <property type="entry name" value="Znf_RING/FYVE/PHD"/>
</dbReference>
<evidence type="ECO:0000256" key="3">
    <source>
        <dbReference type="ARBA" id="ARBA00003976"/>
    </source>
</evidence>
<comment type="similarity">
    <text evidence="5">Belongs to the RBR family. Ariadne subfamily.</text>
</comment>
<evidence type="ECO:0000256" key="9">
    <source>
        <dbReference type="ARBA" id="ARBA00022737"/>
    </source>
</evidence>
<dbReference type="FunFam" id="3.30.40.10:FF:000230">
    <property type="entry name" value="RBR-type E3 ubiquitin transferase"/>
    <property type="match status" value="1"/>
</dbReference>
<gene>
    <name evidence="17" type="primary">LOC107461313</name>
</gene>
<keyword evidence="9" id="KW-0677">Repeat</keyword>
<dbReference type="GeneID" id="107461313"/>
<protein>
    <recommendedName>
        <fullName evidence="6">RBR-type E3 ubiquitin transferase</fullName>
        <ecNumber evidence="6">2.3.2.31</ecNumber>
    </recommendedName>
</protein>
<dbReference type="SMART" id="SM00647">
    <property type="entry name" value="IBR"/>
    <property type="match status" value="1"/>
</dbReference>
<feature type="domain" description="RING-type" evidence="14">
    <location>
        <begin position="64"/>
        <end position="112"/>
    </location>
</feature>
<dbReference type="KEGG" id="adu:107461313"/>
<dbReference type="InterPro" id="IPR001841">
    <property type="entry name" value="Znf_RING"/>
</dbReference>
<accession>A0A6P4BUF4</accession>
<dbReference type="PANTHER" id="PTHR11685">
    <property type="entry name" value="RBR FAMILY RING FINGER AND IBR DOMAIN-CONTAINING"/>
    <property type="match status" value="1"/>
</dbReference>
<organism evidence="16 17">
    <name type="scientific">Arachis duranensis</name>
    <name type="common">Wild peanut</name>
    <dbReference type="NCBI Taxonomy" id="130453"/>
    <lineage>
        <taxon>Eukaryota</taxon>
        <taxon>Viridiplantae</taxon>
        <taxon>Streptophyta</taxon>
        <taxon>Embryophyta</taxon>
        <taxon>Tracheophyta</taxon>
        <taxon>Spermatophyta</taxon>
        <taxon>Magnoliopsida</taxon>
        <taxon>eudicotyledons</taxon>
        <taxon>Gunneridae</taxon>
        <taxon>Pentapetalae</taxon>
        <taxon>rosids</taxon>
        <taxon>fabids</taxon>
        <taxon>Fabales</taxon>
        <taxon>Fabaceae</taxon>
        <taxon>Papilionoideae</taxon>
        <taxon>50 kb inversion clade</taxon>
        <taxon>dalbergioids sensu lato</taxon>
        <taxon>Dalbergieae</taxon>
        <taxon>Pterocarpus clade</taxon>
        <taxon>Arachis</taxon>
    </lineage>
</organism>
<evidence type="ECO:0000313" key="17">
    <source>
        <dbReference type="RefSeq" id="XP_015935287.1"/>
    </source>
</evidence>
<dbReference type="CDD" id="cd22582">
    <property type="entry name" value="BRcat_RBR_unk"/>
    <property type="match status" value="1"/>
</dbReference>
<evidence type="ECO:0000256" key="1">
    <source>
        <dbReference type="ARBA" id="ARBA00001798"/>
    </source>
</evidence>
<evidence type="ECO:0000256" key="6">
    <source>
        <dbReference type="ARBA" id="ARBA00012251"/>
    </source>
</evidence>
<comment type="function">
    <text evidence="3">Might act as an E3 ubiquitin-protein ligase, or as part of E3 complex, which accepts ubiquitin from specific E2 ubiquitin-conjugating enzymes and then transfers it to substrates.</text>
</comment>
<comment type="catalytic activity">
    <reaction evidence="1">
        <text>[E2 ubiquitin-conjugating enzyme]-S-ubiquitinyl-L-cysteine + [acceptor protein]-L-lysine = [E2 ubiquitin-conjugating enzyme]-L-cysteine + [acceptor protein]-N(6)-ubiquitinyl-L-lysine.</text>
        <dbReference type="EC" id="2.3.2.31"/>
    </reaction>
</comment>
<keyword evidence="8" id="KW-0479">Metal-binding</keyword>
<keyword evidence="7" id="KW-0808">Transferase</keyword>
<keyword evidence="11" id="KW-0833">Ubl conjugation pathway</keyword>
<dbReference type="GO" id="GO:0061630">
    <property type="term" value="F:ubiquitin protein ligase activity"/>
    <property type="evidence" value="ECO:0007669"/>
    <property type="project" value="UniProtKB-EC"/>
</dbReference>
<dbReference type="Proteomes" id="UP000515211">
    <property type="component" value="Chromosome 8"/>
</dbReference>
<evidence type="ECO:0000256" key="8">
    <source>
        <dbReference type="ARBA" id="ARBA00022723"/>
    </source>
</evidence>
<feature type="domain" description="RING-type" evidence="15">
    <location>
        <begin position="60"/>
        <end position="246"/>
    </location>
</feature>
<evidence type="ECO:0000256" key="5">
    <source>
        <dbReference type="ARBA" id="ARBA00005884"/>
    </source>
</evidence>
<reference evidence="17" key="2">
    <citation type="submission" date="2025-08" db="UniProtKB">
        <authorList>
            <consortium name="RefSeq"/>
        </authorList>
    </citation>
    <scope>IDENTIFICATION</scope>
    <source>
        <tissue evidence="17">Whole plant</tissue>
    </source>
</reference>
<evidence type="ECO:0000259" key="14">
    <source>
        <dbReference type="PROSITE" id="PS50089"/>
    </source>
</evidence>
<dbReference type="InterPro" id="IPR018957">
    <property type="entry name" value="Znf_C3HC4_RING-type"/>
</dbReference>
<evidence type="ECO:0000256" key="13">
    <source>
        <dbReference type="PROSITE-ProRule" id="PRU00175"/>
    </source>
</evidence>
<comment type="cofactor">
    <cofactor evidence="2">
        <name>Zn(2+)</name>
        <dbReference type="ChEBI" id="CHEBI:29105"/>
    </cofactor>
</comment>
<dbReference type="Pfam" id="PF01485">
    <property type="entry name" value="IBR"/>
    <property type="match status" value="1"/>
</dbReference>
<evidence type="ECO:0000256" key="2">
    <source>
        <dbReference type="ARBA" id="ARBA00001947"/>
    </source>
</evidence>
<sequence length="246" mass="28547">MRTIKEFFLRHYYSLWLSPSLSPPSHMNSNDVENHRNSDVTTKQIKINKEEGRGESSSISSFLCEICIDTKTEVENFSITGCSHSYCTDCVVKYVGSKLDDNVINIWCPTPRCGGFLELDGCREVLPKIVFDRWDKLLCEAAVVENESERFMYCPFKDCSALMIVDDDSPTESECPSCNRQICVMCEAVWHHGSTCEEFGRTYNEYRVVMEVAARNQWMRCPNCRFFIEKKRFTCDKIRCRYKTAI</sequence>
<dbReference type="Pfam" id="PF00097">
    <property type="entry name" value="zf-C3HC4"/>
    <property type="match status" value="1"/>
</dbReference>
<evidence type="ECO:0000256" key="4">
    <source>
        <dbReference type="ARBA" id="ARBA00004906"/>
    </source>
</evidence>
<keyword evidence="12" id="KW-0862">Zinc</keyword>